<protein>
    <recommendedName>
        <fullName evidence="11">Probable alginate O-acetylase</fullName>
        <ecNumber evidence="11">2.3.1.-</ecNumber>
    </recommendedName>
</protein>
<keyword evidence="7 11" id="KW-0016">Alginate biosynthesis</keyword>
<evidence type="ECO:0000256" key="1">
    <source>
        <dbReference type="ARBA" id="ARBA00004651"/>
    </source>
</evidence>
<comment type="similarity">
    <text evidence="3 11">Belongs to the membrane-bound acyltransferase family.</text>
</comment>
<dbReference type="RefSeq" id="WP_115218986.1">
    <property type="nucleotide sequence ID" value="NZ_UHIA01000004.1"/>
</dbReference>
<dbReference type="InterPro" id="IPR024194">
    <property type="entry name" value="Ac/AlaTfrase_AlgI/DltB"/>
</dbReference>
<evidence type="ECO:0000256" key="3">
    <source>
        <dbReference type="ARBA" id="ARBA00010323"/>
    </source>
</evidence>
<keyword evidence="5 11" id="KW-0808">Transferase</keyword>
<keyword evidence="6 11" id="KW-0812">Transmembrane</keyword>
<organism evidence="13 14">
    <name type="scientific">Suttonella indologenes</name>
    <dbReference type="NCBI Taxonomy" id="13276"/>
    <lineage>
        <taxon>Bacteria</taxon>
        <taxon>Pseudomonadati</taxon>
        <taxon>Pseudomonadota</taxon>
        <taxon>Gammaproteobacteria</taxon>
        <taxon>Cardiobacteriales</taxon>
        <taxon>Cardiobacteriaceae</taxon>
        <taxon>Suttonella</taxon>
    </lineage>
</organism>
<evidence type="ECO:0000256" key="7">
    <source>
        <dbReference type="ARBA" id="ARBA00022841"/>
    </source>
</evidence>
<dbReference type="UniPathway" id="UPA00286"/>
<gene>
    <name evidence="13" type="primary">dltB_2</name>
    <name evidence="13" type="ORF">NCTC10717_01858</name>
</gene>
<dbReference type="Pfam" id="PF03062">
    <property type="entry name" value="MBOAT"/>
    <property type="match status" value="1"/>
</dbReference>
<feature type="transmembrane region" description="Helical" evidence="12">
    <location>
        <begin position="227"/>
        <end position="247"/>
    </location>
</feature>
<evidence type="ECO:0000256" key="11">
    <source>
        <dbReference type="PIRNR" id="PIRNR016636"/>
    </source>
</evidence>
<reference evidence="13 14" key="1">
    <citation type="submission" date="2018-06" db="EMBL/GenBank/DDBJ databases">
        <authorList>
            <consortium name="Pathogen Informatics"/>
            <person name="Doyle S."/>
        </authorList>
    </citation>
    <scope>NUCLEOTIDE SEQUENCE [LARGE SCALE GENOMIC DNA]</scope>
    <source>
        <strain evidence="13 14">NCTC10717</strain>
    </source>
</reference>
<keyword evidence="14" id="KW-1185">Reference proteome</keyword>
<feature type="transmembrane region" description="Helical" evidence="12">
    <location>
        <begin position="188"/>
        <end position="207"/>
    </location>
</feature>
<keyword evidence="9 11" id="KW-0472">Membrane</keyword>
<evidence type="ECO:0000313" key="13">
    <source>
        <dbReference type="EMBL" id="SUO98117.1"/>
    </source>
</evidence>
<dbReference type="PIRSF" id="PIRSF016636">
    <property type="entry name" value="AlgI_DltB"/>
    <property type="match status" value="1"/>
</dbReference>
<dbReference type="PIRSF" id="PIRSF500217">
    <property type="entry name" value="AlgI"/>
    <property type="match status" value="1"/>
</dbReference>
<accession>A0A380N2U5</accession>
<feature type="transmembrane region" description="Helical" evidence="12">
    <location>
        <begin position="365"/>
        <end position="388"/>
    </location>
</feature>
<feature type="transmembrane region" description="Helical" evidence="12">
    <location>
        <begin position="408"/>
        <end position="429"/>
    </location>
</feature>
<dbReference type="EC" id="2.3.1.-" evidence="11"/>
<dbReference type="GO" id="GO:0016746">
    <property type="term" value="F:acyltransferase activity"/>
    <property type="evidence" value="ECO:0007669"/>
    <property type="project" value="UniProtKB-KW"/>
</dbReference>
<keyword evidence="4 11" id="KW-1003">Cell membrane</keyword>
<dbReference type="InterPro" id="IPR028362">
    <property type="entry name" value="AlgI"/>
</dbReference>
<feature type="transmembrane region" description="Helical" evidence="12">
    <location>
        <begin position="441"/>
        <end position="459"/>
    </location>
</feature>
<evidence type="ECO:0000256" key="8">
    <source>
        <dbReference type="ARBA" id="ARBA00022989"/>
    </source>
</evidence>
<evidence type="ECO:0000313" key="14">
    <source>
        <dbReference type="Proteomes" id="UP000254575"/>
    </source>
</evidence>
<dbReference type="AlphaFoldDB" id="A0A380N2U5"/>
<evidence type="ECO:0000256" key="12">
    <source>
        <dbReference type="SAM" id="Phobius"/>
    </source>
</evidence>
<keyword evidence="11" id="KW-0997">Cell inner membrane</keyword>
<feature type="transmembrane region" description="Helical" evidence="12">
    <location>
        <begin position="77"/>
        <end position="96"/>
    </location>
</feature>
<keyword evidence="8 12" id="KW-1133">Transmembrane helix</keyword>
<dbReference type="OrthoDB" id="139172at2"/>
<feature type="transmembrane region" description="Helical" evidence="12">
    <location>
        <begin position="254"/>
        <end position="275"/>
    </location>
</feature>
<dbReference type="PANTHER" id="PTHR13285:SF23">
    <property type="entry name" value="TEICHOIC ACID D-ALANYLTRANSFERASE"/>
    <property type="match status" value="1"/>
</dbReference>
<dbReference type="GO" id="GO:0042121">
    <property type="term" value="P:alginic acid biosynthetic process"/>
    <property type="evidence" value="ECO:0007669"/>
    <property type="project" value="UniProtKB-UniRule"/>
</dbReference>
<dbReference type="PANTHER" id="PTHR13285">
    <property type="entry name" value="ACYLTRANSFERASE"/>
    <property type="match status" value="1"/>
</dbReference>
<comment type="subcellular location">
    <subcellularLocation>
        <location evidence="11">Cell inner membrane</location>
    </subcellularLocation>
    <subcellularLocation>
        <location evidence="1">Cell membrane</location>
        <topology evidence="1">Multi-pass membrane protein</topology>
    </subcellularLocation>
</comment>
<dbReference type="GO" id="GO:0005886">
    <property type="term" value="C:plasma membrane"/>
    <property type="evidence" value="ECO:0007669"/>
    <property type="project" value="UniProtKB-SubCell"/>
</dbReference>
<dbReference type="Proteomes" id="UP000254575">
    <property type="component" value="Unassembled WGS sequence"/>
</dbReference>
<evidence type="ECO:0000256" key="6">
    <source>
        <dbReference type="ARBA" id="ARBA00022692"/>
    </source>
</evidence>
<sequence length="471" mass="53456">MPILSIEFALFFLAFFLLYWAVAGFVSVQNLLLLAAGLAWLYWLHPWFLLALCLYTLIIHVIAQNMVFSLSAQARRAWLISGIAAATAILLFFKYIDFLRPLVYAGTQWEIMDILMPLGLSYYVFQSIAYLGAAYKRRIPALRFHELCLHFGFFPTITAGPIFRASRFKSIGGMQAGAAVQLLEPRRLLFPALAISLILLGILKSWVLSAHIDSHFVAPMFDNPQQYSAAALLAAVYGYSIQLFFNFSGYSDLVIGMALLLGFRLPQNFAAPFYAVNIRDFWNRWHISLSTWIRDYLYIPLGGSRQGFTRAQLNLLIAFGLSGIWHGSGWCFFLWGILHALALISLNIKELFFGKIRRRAYWQKLLGIVLTFNFISFSFILFAVPSLGEASDFLRALLNNPNSGHAAEWLWIAAVYVGILLYPLWAWCLQSIIALFKRLPPWLWFAPIALALQAMIYFAPEGIPGFLYANF</sequence>
<evidence type="ECO:0000256" key="5">
    <source>
        <dbReference type="ARBA" id="ARBA00022679"/>
    </source>
</evidence>
<dbReference type="InterPro" id="IPR051085">
    <property type="entry name" value="MB_O-acyltransferase"/>
</dbReference>
<comment type="pathway">
    <text evidence="2 11">Glycan biosynthesis; alginate biosynthesis.</text>
</comment>
<keyword evidence="10 11" id="KW-0012">Acyltransferase</keyword>
<feature type="transmembrane region" description="Helical" evidence="12">
    <location>
        <begin position="47"/>
        <end position="70"/>
    </location>
</feature>
<dbReference type="EMBL" id="UHIA01000004">
    <property type="protein sequence ID" value="SUO98117.1"/>
    <property type="molecule type" value="Genomic_DNA"/>
</dbReference>
<name>A0A380N2U5_9GAMM</name>
<feature type="transmembrane region" description="Helical" evidence="12">
    <location>
        <begin position="323"/>
        <end position="344"/>
    </location>
</feature>
<feature type="transmembrane region" description="Helical" evidence="12">
    <location>
        <begin position="116"/>
        <end position="135"/>
    </location>
</feature>
<dbReference type="InterPro" id="IPR004299">
    <property type="entry name" value="MBOAT_fam"/>
</dbReference>
<evidence type="ECO:0000256" key="2">
    <source>
        <dbReference type="ARBA" id="ARBA00005182"/>
    </source>
</evidence>
<evidence type="ECO:0000256" key="4">
    <source>
        <dbReference type="ARBA" id="ARBA00022475"/>
    </source>
</evidence>
<evidence type="ECO:0000256" key="9">
    <source>
        <dbReference type="ARBA" id="ARBA00023136"/>
    </source>
</evidence>
<proteinExistence type="inferred from homology"/>
<evidence type="ECO:0000256" key="10">
    <source>
        <dbReference type="ARBA" id="ARBA00023315"/>
    </source>
</evidence>